<keyword evidence="2" id="KW-0234">DNA repair</keyword>
<dbReference type="PANTHER" id="PTHR43003">
    <property type="entry name" value="DNA-3-METHYLADENINE GLYCOSYLASE"/>
    <property type="match status" value="1"/>
</dbReference>
<accession>A0ABP1BD43</accession>
<dbReference type="InterPro" id="IPR051912">
    <property type="entry name" value="Alkylbase_DNA_Glycosylase/TA"/>
</dbReference>
<dbReference type="InterPro" id="IPR011257">
    <property type="entry name" value="DNA_glycosylase"/>
</dbReference>
<keyword evidence="1" id="KW-0227">DNA damage</keyword>
<dbReference type="SMART" id="SM00478">
    <property type="entry name" value="ENDO3c"/>
    <property type="match status" value="1"/>
</dbReference>
<proteinExistence type="predicted"/>
<reference evidence="4" key="1">
    <citation type="submission" date="2024-03" db="EMBL/GenBank/DDBJ databases">
        <authorList>
            <consortium name="ELIXIR-Norway"/>
            <consortium name="Elixir Norway"/>
        </authorList>
    </citation>
    <scope>NUCLEOTIDE SEQUENCE</scope>
</reference>
<dbReference type="CDD" id="cd00056">
    <property type="entry name" value="ENDO3c"/>
    <property type="match status" value="1"/>
</dbReference>
<dbReference type="Pfam" id="PF00730">
    <property type="entry name" value="HhH-GPD"/>
    <property type="match status" value="1"/>
</dbReference>
<name>A0ABP1BD43_9BRYO</name>
<gene>
    <name evidence="4" type="ORF">CSSPJE1EN2_LOCUS15361</name>
</gene>
<evidence type="ECO:0000259" key="3">
    <source>
        <dbReference type="SMART" id="SM00478"/>
    </source>
</evidence>
<feature type="domain" description="HhH-GPD" evidence="3">
    <location>
        <begin position="140"/>
        <end position="297"/>
    </location>
</feature>
<organism evidence="4 5">
    <name type="scientific">Sphagnum jensenii</name>
    <dbReference type="NCBI Taxonomy" id="128206"/>
    <lineage>
        <taxon>Eukaryota</taxon>
        <taxon>Viridiplantae</taxon>
        <taxon>Streptophyta</taxon>
        <taxon>Embryophyta</taxon>
        <taxon>Bryophyta</taxon>
        <taxon>Sphagnophytina</taxon>
        <taxon>Sphagnopsida</taxon>
        <taxon>Sphagnales</taxon>
        <taxon>Sphagnaceae</taxon>
        <taxon>Sphagnum</taxon>
    </lineage>
</organism>
<evidence type="ECO:0000256" key="2">
    <source>
        <dbReference type="ARBA" id="ARBA00023204"/>
    </source>
</evidence>
<evidence type="ECO:0000313" key="4">
    <source>
        <dbReference type="EMBL" id="CAK9872791.1"/>
    </source>
</evidence>
<dbReference type="Gene3D" id="1.10.1670.40">
    <property type="match status" value="1"/>
</dbReference>
<dbReference type="EMBL" id="OZ023704">
    <property type="protein sequence ID" value="CAK9872791.1"/>
    <property type="molecule type" value="Genomic_DNA"/>
</dbReference>
<keyword evidence="5" id="KW-1185">Reference proteome</keyword>
<dbReference type="PANTHER" id="PTHR43003:SF5">
    <property type="entry name" value="DNA-3-METHYLADENINE GLYCOSYLASE"/>
    <property type="match status" value="1"/>
</dbReference>
<dbReference type="SUPFAM" id="SSF48150">
    <property type="entry name" value="DNA-glycosylase"/>
    <property type="match status" value="1"/>
</dbReference>
<dbReference type="InterPro" id="IPR003265">
    <property type="entry name" value="HhH-GPD_domain"/>
</dbReference>
<dbReference type="Gene3D" id="1.10.340.30">
    <property type="entry name" value="Hypothetical protein, domain 2"/>
    <property type="match status" value="1"/>
</dbReference>
<sequence>MCNWSPLLHLRLRTKFILQHHLLPAVNTMEIQHQKRQENKDKVVDSTIQFRVLRSSRVSKRGIKRDARGCATTSGPDNLDTVKQKSYWTLSLHGNEAIATATKHLMEADAKLKAVIEWHDQGPQFERCTSCFLALARSIVCQQLAPKAAHSINTRLVTLCEKKHAEGVTPAVVASLSASQMREIGISGRKASYLHDLANHFVTGALSDDIIQQMDEETLMAALTAVKGIGVWSVHMFMIFWLHKSDVLPVGDLGVRKGFQKLYHLEALPSVSQMTEIAASWRPFRSLGAWYLWRLNDNSRHFPPVV</sequence>
<protein>
    <recommendedName>
        <fullName evidence="3">HhH-GPD domain-containing protein</fullName>
    </recommendedName>
</protein>
<dbReference type="Proteomes" id="UP001497522">
    <property type="component" value="Chromosome 3"/>
</dbReference>
<evidence type="ECO:0000256" key="1">
    <source>
        <dbReference type="ARBA" id="ARBA00022763"/>
    </source>
</evidence>
<evidence type="ECO:0000313" key="5">
    <source>
        <dbReference type="Proteomes" id="UP001497522"/>
    </source>
</evidence>